<dbReference type="GO" id="GO:0006096">
    <property type="term" value="P:glycolytic process"/>
    <property type="evidence" value="ECO:0007669"/>
    <property type="project" value="InterPro"/>
</dbReference>
<gene>
    <name evidence="14" type="ORF">MKW94_024032</name>
</gene>
<keyword evidence="15" id="KW-1185">Reference proteome</keyword>
<accession>A0AA41RX94</accession>
<reference evidence="14" key="1">
    <citation type="submission" date="2022-03" db="EMBL/GenBank/DDBJ databases">
        <title>A functionally conserved STORR gene fusion in Papaver species that diverged 16.8 million years ago.</title>
        <authorList>
            <person name="Catania T."/>
        </authorList>
    </citation>
    <scope>NUCLEOTIDE SEQUENCE</scope>
    <source>
        <strain evidence="14">S-191538</strain>
    </source>
</reference>
<organism evidence="14 15">
    <name type="scientific">Papaver nudicaule</name>
    <name type="common">Iceland poppy</name>
    <dbReference type="NCBI Taxonomy" id="74823"/>
    <lineage>
        <taxon>Eukaryota</taxon>
        <taxon>Viridiplantae</taxon>
        <taxon>Streptophyta</taxon>
        <taxon>Embryophyta</taxon>
        <taxon>Tracheophyta</taxon>
        <taxon>Spermatophyta</taxon>
        <taxon>Magnoliopsida</taxon>
        <taxon>Ranunculales</taxon>
        <taxon>Papaveraceae</taxon>
        <taxon>Papaveroideae</taxon>
        <taxon>Papaver</taxon>
    </lineage>
</organism>
<evidence type="ECO:0000256" key="4">
    <source>
        <dbReference type="ARBA" id="ARBA00008982"/>
    </source>
</evidence>
<dbReference type="InterPro" id="IPR036043">
    <property type="entry name" value="Phosphoglycerate_kinase_sf"/>
</dbReference>
<dbReference type="EC" id="2.7.2.3" evidence="6 12"/>
<evidence type="ECO:0000256" key="5">
    <source>
        <dbReference type="ARBA" id="ARBA00011245"/>
    </source>
</evidence>
<dbReference type="GO" id="GO:0043531">
    <property type="term" value="F:ADP binding"/>
    <property type="evidence" value="ECO:0007669"/>
    <property type="project" value="TreeGrafter"/>
</dbReference>
<dbReference type="HAMAP" id="MF_00145">
    <property type="entry name" value="Phosphoglyc_kinase"/>
    <property type="match status" value="1"/>
</dbReference>
<evidence type="ECO:0000256" key="9">
    <source>
        <dbReference type="ARBA" id="ARBA00022777"/>
    </source>
</evidence>
<dbReference type="Proteomes" id="UP001177140">
    <property type="component" value="Unassembled WGS sequence"/>
</dbReference>
<dbReference type="PANTHER" id="PTHR11406:SF23">
    <property type="entry name" value="PHOSPHOGLYCERATE KINASE 1, CHLOROPLASTIC-RELATED"/>
    <property type="match status" value="1"/>
</dbReference>
<dbReference type="PANTHER" id="PTHR11406">
    <property type="entry name" value="PHOSPHOGLYCERATE KINASE"/>
    <property type="match status" value="1"/>
</dbReference>
<dbReference type="SUPFAM" id="SSF53748">
    <property type="entry name" value="Phosphoglycerate kinase"/>
    <property type="match status" value="1"/>
</dbReference>
<comment type="caution">
    <text evidence="14">The sequence shown here is derived from an EMBL/GenBank/DDBJ whole genome shotgun (WGS) entry which is preliminary data.</text>
</comment>
<evidence type="ECO:0000256" key="11">
    <source>
        <dbReference type="ARBA" id="ARBA00022842"/>
    </source>
</evidence>
<dbReference type="AlphaFoldDB" id="A0AA41RX94"/>
<dbReference type="FunFam" id="3.40.50.1260:FF:000006">
    <property type="entry name" value="Phosphoglycerate kinase"/>
    <property type="match status" value="1"/>
</dbReference>
<comment type="catalytic activity">
    <reaction evidence="1 12">
        <text>(2R)-3-phosphoglycerate + ATP = (2R)-3-phospho-glyceroyl phosphate + ADP</text>
        <dbReference type="Rhea" id="RHEA:14801"/>
        <dbReference type="ChEBI" id="CHEBI:30616"/>
        <dbReference type="ChEBI" id="CHEBI:57604"/>
        <dbReference type="ChEBI" id="CHEBI:58272"/>
        <dbReference type="ChEBI" id="CHEBI:456216"/>
        <dbReference type="EC" id="2.7.2.3"/>
    </reaction>
</comment>
<sequence length="397" mass="42879">MVAKKRCVGDLTEDDLRGKKALVRVDFDVPLDDNLNITDDTKLKAALPTIQYLIRHGAKVILATHMGNPEGVTPNCSLKTLVPTLSDLMQIDEAFELVAAIADGGVLLLENLRFYKEEEKNDLDFAKKLGSLADLYVNDAFRYAHLAHASTEGVTRFLSPSVAGFLMQKELDYLVGAVSNPERPFVAVVCGSKLSSETEVIESLLQKVDGIIIGGRMVFTFHRSQNYSVGTSLVEEDKVALAKSLRLKARARRVSLVLPTDIIVADKFAPDANSKKVGMFAMPEGWMGLDIGPIAIRDNNGLLNNAKTVVWYGSMGVFGMDKFANGAQATAEKLAEISGKGAKTIIGGDDLIADVEKLGLADKISHISTGGDAYKALLEGKALRAIVALDDDASVYY</sequence>
<comment type="subunit">
    <text evidence="5 13">Monomer.</text>
</comment>
<keyword evidence="11" id="KW-0460">Magnesium</keyword>
<dbReference type="PRINTS" id="PR00477">
    <property type="entry name" value="PHGLYCKINASE"/>
</dbReference>
<protein>
    <recommendedName>
        <fullName evidence="6 12">Phosphoglycerate kinase</fullName>
        <ecNumber evidence="6 12">2.7.2.3</ecNumber>
    </recommendedName>
</protein>
<dbReference type="GO" id="GO:0005829">
    <property type="term" value="C:cytosol"/>
    <property type="evidence" value="ECO:0007669"/>
    <property type="project" value="TreeGrafter"/>
</dbReference>
<evidence type="ECO:0000256" key="10">
    <source>
        <dbReference type="ARBA" id="ARBA00022840"/>
    </source>
</evidence>
<evidence type="ECO:0000256" key="1">
    <source>
        <dbReference type="ARBA" id="ARBA00000642"/>
    </source>
</evidence>
<keyword evidence="9 12" id="KW-0418">Kinase</keyword>
<dbReference type="EMBL" id="JAJJMA010048754">
    <property type="protein sequence ID" value="MCL7025754.1"/>
    <property type="molecule type" value="Genomic_DNA"/>
</dbReference>
<keyword evidence="8" id="KW-0547">Nucleotide-binding</keyword>
<dbReference type="Pfam" id="PF00162">
    <property type="entry name" value="PGK"/>
    <property type="match status" value="1"/>
</dbReference>
<dbReference type="GO" id="GO:0004618">
    <property type="term" value="F:phosphoglycerate kinase activity"/>
    <property type="evidence" value="ECO:0007669"/>
    <property type="project" value="UniProtKB-EC"/>
</dbReference>
<dbReference type="Gene3D" id="3.40.50.1260">
    <property type="entry name" value="Phosphoglycerate kinase, N-terminal domain"/>
    <property type="match status" value="2"/>
</dbReference>
<comment type="similarity">
    <text evidence="4 12">Belongs to the phosphoglycerate kinase family.</text>
</comment>
<dbReference type="GO" id="GO:0006094">
    <property type="term" value="P:gluconeogenesis"/>
    <property type="evidence" value="ECO:0007669"/>
    <property type="project" value="TreeGrafter"/>
</dbReference>
<evidence type="ECO:0000256" key="12">
    <source>
        <dbReference type="RuleBase" id="RU000532"/>
    </source>
</evidence>
<evidence type="ECO:0000256" key="8">
    <source>
        <dbReference type="ARBA" id="ARBA00022741"/>
    </source>
</evidence>
<dbReference type="GO" id="GO:0005524">
    <property type="term" value="F:ATP binding"/>
    <property type="evidence" value="ECO:0007669"/>
    <property type="project" value="UniProtKB-KW"/>
</dbReference>
<name>A0AA41RX94_PAPNU</name>
<dbReference type="InterPro" id="IPR001576">
    <property type="entry name" value="Phosphoglycerate_kinase"/>
</dbReference>
<proteinExistence type="inferred from homology"/>
<dbReference type="FunFam" id="3.40.50.1260:FF:000003">
    <property type="entry name" value="Phosphoglycerate kinase"/>
    <property type="match status" value="1"/>
</dbReference>
<evidence type="ECO:0000313" key="15">
    <source>
        <dbReference type="Proteomes" id="UP001177140"/>
    </source>
</evidence>
<keyword evidence="10" id="KW-0067">ATP-binding</keyword>
<evidence type="ECO:0000256" key="6">
    <source>
        <dbReference type="ARBA" id="ARBA00013061"/>
    </source>
</evidence>
<comment type="cofactor">
    <cofactor evidence="2">
        <name>Mg(2+)</name>
        <dbReference type="ChEBI" id="CHEBI:18420"/>
    </cofactor>
</comment>
<evidence type="ECO:0000256" key="13">
    <source>
        <dbReference type="RuleBase" id="RU000696"/>
    </source>
</evidence>
<evidence type="ECO:0000256" key="7">
    <source>
        <dbReference type="ARBA" id="ARBA00022679"/>
    </source>
</evidence>
<comment type="pathway">
    <text evidence="3">Carbohydrate biosynthesis; Calvin cycle.</text>
</comment>
<dbReference type="InterPro" id="IPR015824">
    <property type="entry name" value="Phosphoglycerate_kinase_N"/>
</dbReference>
<evidence type="ECO:0000313" key="14">
    <source>
        <dbReference type="EMBL" id="MCL7025754.1"/>
    </source>
</evidence>
<evidence type="ECO:0000256" key="3">
    <source>
        <dbReference type="ARBA" id="ARBA00005215"/>
    </source>
</evidence>
<dbReference type="PIRSF" id="PIRSF000724">
    <property type="entry name" value="Pgk"/>
    <property type="match status" value="1"/>
</dbReference>
<keyword evidence="7 12" id="KW-0808">Transferase</keyword>
<evidence type="ECO:0000256" key="2">
    <source>
        <dbReference type="ARBA" id="ARBA00001946"/>
    </source>
</evidence>